<evidence type="ECO:0000313" key="1">
    <source>
        <dbReference type="EMBL" id="KAH9802524.1"/>
    </source>
</evidence>
<evidence type="ECO:0000313" key="2">
    <source>
        <dbReference type="Proteomes" id="UP000829398"/>
    </source>
</evidence>
<protein>
    <submittedName>
        <fullName evidence="1">Uncharacterized protein</fullName>
    </submittedName>
</protein>
<organism evidence="1 2">
    <name type="scientific">Citrus sinensis</name>
    <name type="common">Sweet orange</name>
    <name type="synonym">Citrus aurantium var. sinensis</name>
    <dbReference type="NCBI Taxonomy" id="2711"/>
    <lineage>
        <taxon>Eukaryota</taxon>
        <taxon>Viridiplantae</taxon>
        <taxon>Streptophyta</taxon>
        <taxon>Embryophyta</taxon>
        <taxon>Tracheophyta</taxon>
        <taxon>Spermatophyta</taxon>
        <taxon>Magnoliopsida</taxon>
        <taxon>eudicotyledons</taxon>
        <taxon>Gunneridae</taxon>
        <taxon>Pentapetalae</taxon>
        <taxon>rosids</taxon>
        <taxon>malvids</taxon>
        <taxon>Sapindales</taxon>
        <taxon>Rutaceae</taxon>
        <taxon>Aurantioideae</taxon>
        <taxon>Citrus</taxon>
    </lineage>
</organism>
<comment type="caution">
    <text evidence="1">The sequence shown here is derived from an EMBL/GenBank/DDBJ whole genome shotgun (WGS) entry which is preliminary data.</text>
</comment>
<gene>
    <name evidence="1" type="ORF">KPL71_001423</name>
</gene>
<name>A0ACB8NXH2_CITSI</name>
<accession>A0ACB8NXH2</accession>
<proteinExistence type="predicted"/>
<dbReference type="EMBL" id="CM039170">
    <property type="protein sequence ID" value="KAH9802524.1"/>
    <property type="molecule type" value="Genomic_DNA"/>
</dbReference>
<reference evidence="2" key="1">
    <citation type="journal article" date="2023" name="Hortic. Res.">
        <title>A chromosome-level phased genome enabling allele-level studies in sweet orange: a case study on citrus Huanglongbing tolerance.</title>
        <authorList>
            <person name="Wu B."/>
            <person name="Yu Q."/>
            <person name="Deng Z."/>
            <person name="Duan Y."/>
            <person name="Luo F."/>
            <person name="Gmitter F. Jr."/>
        </authorList>
    </citation>
    <scope>NUCLEOTIDE SEQUENCE [LARGE SCALE GENOMIC DNA]</scope>
    <source>
        <strain evidence="2">cv. Valencia</strain>
    </source>
</reference>
<keyword evidence="2" id="KW-1185">Reference proteome</keyword>
<dbReference type="Proteomes" id="UP000829398">
    <property type="component" value="Chromosome 1"/>
</dbReference>
<sequence>MDINFGLFLERLRRVLAGEEFTVPDTVEQPIQNLYTETEIVASWLRDSGYNTAWFIITQQKSQSGCSKDICDALLGLQSKIIDIKQRMQQVQHIHSGIVDELKSIEAKANNFPASSSFKNRDTMGLDNRMEELLDLLIEGPPQLSAVAVLDSIGLDQTAFAAEAYRSNYVKHYFDCHAWVQESLPYDADQILYDIINRIEIVASFQFENGENIGLDFVPIGGLLRVTYQGWPFHILYHGIISLNENIEEALDEPRGLQLLAYCMLPFYLKLCCLYLSVFPIHFEICTKQLYQLWIAEGFIPNNNKAIAKKYLEQLINGGFVDAEKRSDIGRINTCSILGRYSPALLTVAFEGEFIISPIMVQEVILRENVKRFTAHEKLNDFAFLDDFDSFLHSLLYLTSGSQYLDPNYCEKICKMFKFLRVLDLGSLVLIRYLSGIQNLFLLRYLKLNIPSLKTLASSLFSSLLNLYTVEMPFSCKDHTTDEFWKMSKLRLSCLESLKLANESKMPRRSNIILAEYQFPPSLTHLSFLNIELMDDPMPALEKLLVLQVLKLKQNAYSGRKLACSPDGFPKLKSGKYLSSQSFNFNKNPAVWGIYFDKTSHDEQISGSRIPQTGIFCRSLVAGEHEQEYSARSRMHHPRGHSGSQPPTRSIRPFLLEVEVERLENQNLASTFWRRLWGAEQKAYVNREKKRKGSEGTIDVGGSSVQGGDLRFNEFVMLREIANEAWEKVMYERMERMEKQMETLTTILHQLRSERRGVQEEGALRGLKEGVKIGRLWYNLRSPTIQTYSAAYEQAKKDIEIEEEKTARIKTDQLEGLRRKKKRALPGNKSDRNMSHEQPIVRVIAEGPTLAGDSNRLRKNYARYAMTSKEVFFNTPEVPIMWTYEDEEGILYPHEDALVIKATTTSKKFDRILVDTGSSVDVLFKSTLEEMGIADLRGSLPDDYRPPLFEDEQSDAFQPLSSSQVLGEWSGWGDVFAWTHEDMPGIDPEVACHKLTIRKGARTVRQKRRCFNQEMYEAINGEVEKLLKAGFVREVNYLEWISNVVLVKKTNAGHALLSFMDVFSGYNQIPVFEQDEESTVFISNQGLFCYRVMPFGLKNSGATYQRLVNKIFKPLIGRTMEVCVDDMITKSKNPKEHVEHLEETFGFLRKYKMKLNPEKCAFGVKSGKFLGFMSLTGRLTALSRFISKATYKCQAFFQVIRRGKKIEWTPECEEAFQKLKQYLQQAPLLSTPWDGDMLFLYMVVSDHATSSVLVREEERVQYLIYYTSKALFDAETRYPQLEKWELALVVAARKLRPYFKHSPSR</sequence>